<dbReference type="PANTHER" id="PTHR11827:SF9">
    <property type="entry name" value="SOLUTE CARRIER FAMILY 12 MEMBER 3"/>
    <property type="match status" value="1"/>
</dbReference>
<keyword evidence="13" id="KW-0868">Chloride</keyword>
<evidence type="ECO:0000313" key="19">
    <source>
        <dbReference type="Ensembl" id="ENSOKIP00005065654.1"/>
    </source>
</evidence>
<feature type="transmembrane region" description="Helical" evidence="15">
    <location>
        <begin position="370"/>
        <end position="390"/>
    </location>
</feature>
<feature type="transmembrane region" description="Helical" evidence="15">
    <location>
        <begin position="163"/>
        <end position="189"/>
    </location>
</feature>
<protein>
    <submittedName>
        <fullName evidence="19">Solute carrier family 12 member 3</fullName>
    </submittedName>
</protein>
<dbReference type="GO" id="GO:0055075">
    <property type="term" value="P:potassium ion homeostasis"/>
    <property type="evidence" value="ECO:0007669"/>
    <property type="project" value="TreeGrafter"/>
</dbReference>
<evidence type="ECO:0000256" key="6">
    <source>
        <dbReference type="ARBA" id="ARBA00022847"/>
    </source>
</evidence>
<evidence type="ECO:0000256" key="13">
    <source>
        <dbReference type="ARBA" id="ARBA00023214"/>
    </source>
</evidence>
<feature type="domain" description="Amino acid permease N-terminal" evidence="18">
    <location>
        <begin position="55"/>
        <end position="114"/>
    </location>
</feature>
<dbReference type="GO" id="GO:0006884">
    <property type="term" value="P:cell volume homeostasis"/>
    <property type="evidence" value="ECO:0007669"/>
    <property type="project" value="TreeGrafter"/>
</dbReference>
<feature type="domain" description="SLC12A transporter C-terminal" evidence="17">
    <location>
        <begin position="648"/>
        <end position="779"/>
    </location>
</feature>
<evidence type="ECO:0000259" key="16">
    <source>
        <dbReference type="Pfam" id="PF00324"/>
    </source>
</evidence>
<dbReference type="GO" id="GO:0035844">
    <property type="term" value="P:cloaca development"/>
    <property type="evidence" value="ECO:0007669"/>
    <property type="project" value="Ensembl"/>
</dbReference>
<sequence>MEEVPAAPNEGISLSALRSQFSVNGEEGPKYGFEGSRYHYGDGTSVASQNSSQILTGYDTLDVGPNYDFYANTNALGRVRRSRPSLFQLHSNIEEDSCPPPLYEETNTGRAPGDSSEDDVEEPQSEPTRFGWVKGVMIRCMLNIWGVILYLRLPWITAQAGIGLTWVIILLSSCITGITGLSTSAIATNGRVKGGGTYFLISRSLGPELGGSIGLIFAFANAVAVAMHTVGFAETVQALMQESGASIVDPINDIRIIGVITVTCLLAISLAGMEWEAKVLFFIVILVSFANYIVGTIIPATPQKQAKGFFSYQADIFAENFVPSWRGPEGNFFGMFSIFFPSATGILAGANISGDLKDPTVAIPRGTLMAIFWTTLSYLIIAATIGACLVRDASGIMNDTLAMSSADSCQGLACQYGWDFTDCITNRTCTYGLSNQYQSMSLVSGFAPLITAGIFGATLSSALACLVSAPKVFQCLCKDNLYPVIGFFGKGNGKNDEPIRGYVLAYIIAVCFVLIAELNTIAPIISNFFLCSYALINFSCFHASITNSPGWRPSFRFYSKWMSLLGAVVSVIIMFLLTWWAALIAIGIVIFLLGYVLYKRPSVNWGSSVQAGSYNMALSYCVSLNQVDDHIKNYRPQCLVLTGPPSCRPALVDFVGTFTKNLSLMICGNVVTGGPSPATLDTASSNSHVTWLNKRQIKSFYHGVVANDLRTGVKMLLQVGLGRIRPNVLLTGFKRDWRKDKPSCIDNYIGILHDAFDLQYGVCVLRMREGLDVFHVLLQSTFICHCFLLLQLTLGSRQAQRGVSTPVSPLHPPQIFHVCTIIFGVYSLYFVLVIVDPDAMVTEPQPQPQPSTVFQSQQGKKTIDVYWLFDDGGEIVVLDFIVPFHKSNRFYNIVRLIMWGHKSYNVVTCQTLSSTSFSDSVRRFEDLIGPYRINTAQKDGHVTAEQLNQDCPWMVSDEEIETNKPKTLRQIRLNEVLQDYSRDAAIIFVTMPVGRRGQCPSALYMAWLETLSRDLRPPVLLVRGNQENVLTFYCQ</sequence>
<dbReference type="GO" id="GO:1990573">
    <property type="term" value="P:potassium ion import across plasma membrane"/>
    <property type="evidence" value="ECO:0007669"/>
    <property type="project" value="TreeGrafter"/>
</dbReference>
<dbReference type="InterPro" id="IPR004841">
    <property type="entry name" value="AA-permease/SLC12A_dom"/>
</dbReference>
<evidence type="ECO:0000256" key="1">
    <source>
        <dbReference type="ARBA" id="ARBA00004651"/>
    </source>
</evidence>
<evidence type="ECO:0000256" key="15">
    <source>
        <dbReference type="SAM" id="Phobius"/>
    </source>
</evidence>
<keyword evidence="6" id="KW-0769">Symport</keyword>
<dbReference type="Gene3D" id="1.20.1740.10">
    <property type="entry name" value="Amino acid/polyamine transporter I"/>
    <property type="match status" value="1"/>
</dbReference>
<evidence type="ECO:0000256" key="8">
    <source>
        <dbReference type="ARBA" id="ARBA00023053"/>
    </source>
</evidence>
<evidence type="ECO:0000256" key="5">
    <source>
        <dbReference type="ARBA" id="ARBA00022692"/>
    </source>
</evidence>
<feature type="transmembrane region" description="Helical" evidence="15">
    <location>
        <begin position="332"/>
        <end position="350"/>
    </location>
</feature>
<dbReference type="InterPro" id="IPR013612">
    <property type="entry name" value="AA_permease_N"/>
</dbReference>
<feature type="domain" description="SLC12A transporter C-terminal" evidence="17">
    <location>
        <begin position="911"/>
        <end position="1034"/>
    </location>
</feature>
<dbReference type="GO" id="GO:0055064">
    <property type="term" value="P:chloride ion homeostasis"/>
    <property type="evidence" value="ECO:0007669"/>
    <property type="project" value="TreeGrafter"/>
</dbReference>
<evidence type="ECO:0000256" key="10">
    <source>
        <dbReference type="ARBA" id="ARBA00023136"/>
    </source>
</evidence>
<evidence type="ECO:0000256" key="9">
    <source>
        <dbReference type="ARBA" id="ARBA00023065"/>
    </source>
</evidence>
<feature type="transmembrane region" description="Helical" evidence="15">
    <location>
        <begin position="776"/>
        <end position="794"/>
    </location>
</feature>
<feature type="compositionally biased region" description="Acidic residues" evidence="14">
    <location>
        <begin position="115"/>
        <end position="124"/>
    </location>
</feature>
<name>A0A8C7HZC1_ONCKI</name>
<keyword evidence="4" id="KW-1003">Cell membrane</keyword>
<dbReference type="GO" id="GO:0016324">
    <property type="term" value="C:apical plasma membrane"/>
    <property type="evidence" value="ECO:0007669"/>
    <property type="project" value="TreeGrafter"/>
</dbReference>
<reference evidence="19" key="1">
    <citation type="submission" date="2025-08" db="UniProtKB">
        <authorList>
            <consortium name="Ensembl"/>
        </authorList>
    </citation>
    <scope>IDENTIFICATION</scope>
</reference>
<feature type="domain" description="Amino acid permease/ SLC12A" evidence="16">
    <location>
        <begin position="135"/>
        <end position="639"/>
    </location>
</feature>
<feature type="transmembrane region" description="Helical" evidence="15">
    <location>
        <begin position="814"/>
        <end position="835"/>
    </location>
</feature>
<dbReference type="InterPro" id="IPR002948">
    <property type="entry name" value="SLC12A3"/>
</dbReference>
<evidence type="ECO:0000313" key="20">
    <source>
        <dbReference type="Proteomes" id="UP000694557"/>
    </source>
</evidence>
<evidence type="ECO:0000256" key="2">
    <source>
        <dbReference type="ARBA" id="ARBA00010593"/>
    </source>
</evidence>
<feature type="transmembrane region" description="Helical" evidence="15">
    <location>
        <begin position="446"/>
        <end position="469"/>
    </location>
</feature>
<feature type="transmembrane region" description="Helical" evidence="15">
    <location>
        <begin position="565"/>
        <end position="598"/>
    </location>
</feature>
<keyword evidence="7 15" id="KW-1133">Transmembrane helix</keyword>
<dbReference type="GO" id="GO:0055078">
    <property type="term" value="P:sodium ion homeostasis"/>
    <property type="evidence" value="ECO:0007669"/>
    <property type="project" value="TreeGrafter"/>
</dbReference>
<feature type="transmembrane region" description="Helical" evidence="15">
    <location>
        <begin position="254"/>
        <end position="273"/>
    </location>
</feature>
<dbReference type="Ensembl" id="ENSOKIT00005069793.1">
    <property type="protein sequence ID" value="ENSOKIP00005065654.1"/>
    <property type="gene ID" value="ENSOKIG00005022823.1"/>
</dbReference>
<keyword evidence="9" id="KW-0406">Ion transport</keyword>
<evidence type="ECO:0000259" key="17">
    <source>
        <dbReference type="Pfam" id="PF03522"/>
    </source>
</evidence>
<evidence type="ECO:0000256" key="14">
    <source>
        <dbReference type="SAM" id="MobiDB-lite"/>
    </source>
</evidence>
<dbReference type="InterPro" id="IPR004842">
    <property type="entry name" value="SLC12A_fam"/>
</dbReference>
<keyword evidence="12" id="KW-0739">Sodium transport</keyword>
<keyword evidence="8" id="KW-0915">Sodium</keyword>
<keyword evidence="10 15" id="KW-0472">Membrane</keyword>
<keyword evidence="5 15" id="KW-0812">Transmembrane</keyword>
<gene>
    <name evidence="19" type="primary">SLC12A3</name>
    <name evidence="19" type="synonym">slc12a3</name>
</gene>
<dbReference type="GeneTree" id="ENSGT00940000155044"/>
<feature type="transmembrane region" description="Helical" evidence="15">
    <location>
        <begin position="499"/>
        <end position="516"/>
    </location>
</feature>
<feature type="transmembrane region" description="Helical" evidence="15">
    <location>
        <begin position="132"/>
        <end position="151"/>
    </location>
</feature>
<dbReference type="PANTHER" id="PTHR11827">
    <property type="entry name" value="SOLUTE CARRIER FAMILY 12, CATION COTRANSPORTERS"/>
    <property type="match status" value="1"/>
</dbReference>
<accession>A0A8C7HZC1</accession>
<evidence type="ECO:0000259" key="18">
    <source>
        <dbReference type="Pfam" id="PF08403"/>
    </source>
</evidence>
<evidence type="ECO:0000256" key="12">
    <source>
        <dbReference type="ARBA" id="ARBA00023201"/>
    </source>
</evidence>
<organism evidence="19 20">
    <name type="scientific">Oncorhynchus kisutch</name>
    <name type="common">Coho salmon</name>
    <name type="synonym">Salmo kisutch</name>
    <dbReference type="NCBI Taxonomy" id="8019"/>
    <lineage>
        <taxon>Eukaryota</taxon>
        <taxon>Metazoa</taxon>
        <taxon>Chordata</taxon>
        <taxon>Craniata</taxon>
        <taxon>Vertebrata</taxon>
        <taxon>Euteleostomi</taxon>
        <taxon>Actinopterygii</taxon>
        <taxon>Neopterygii</taxon>
        <taxon>Teleostei</taxon>
        <taxon>Protacanthopterygii</taxon>
        <taxon>Salmoniformes</taxon>
        <taxon>Salmonidae</taxon>
        <taxon>Salmoninae</taxon>
        <taxon>Oncorhynchus</taxon>
    </lineage>
</organism>
<keyword evidence="3" id="KW-0813">Transport</keyword>
<keyword evidence="11" id="KW-0325">Glycoprotein</keyword>
<comment type="subcellular location">
    <subcellularLocation>
        <location evidence="1">Cell membrane</location>
        <topology evidence="1">Multi-pass membrane protein</topology>
    </subcellularLocation>
</comment>
<dbReference type="Pfam" id="PF00324">
    <property type="entry name" value="AA_permease"/>
    <property type="match status" value="1"/>
</dbReference>
<evidence type="ECO:0000256" key="4">
    <source>
        <dbReference type="ARBA" id="ARBA00022475"/>
    </source>
</evidence>
<dbReference type="Proteomes" id="UP000694557">
    <property type="component" value="Unassembled WGS sequence"/>
</dbReference>
<evidence type="ECO:0000256" key="11">
    <source>
        <dbReference type="ARBA" id="ARBA00023180"/>
    </source>
</evidence>
<feature type="transmembrane region" description="Helical" evidence="15">
    <location>
        <begin position="279"/>
        <end position="300"/>
    </location>
</feature>
<evidence type="ECO:0000256" key="7">
    <source>
        <dbReference type="ARBA" id="ARBA00022989"/>
    </source>
</evidence>
<dbReference type="AlphaFoldDB" id="A0A8C7HZC1"/>
<dbReference type="PRINTS" id="PR01230">
    <property type="entry name" value="NACLTRNSPORT"/>
</dbReference>
<comment type="similarity">
    <text evidence="2">Belongs to the SLC12A transporter family.</text>
</comment>
<feature type="domain" description="SLC12A transporter C-terminal" evidence="17">
    <location>
        <begin position="849"/>
        <end position="883"/>
    </location>
</feature>
<dbReference type="GO" id="GO:0008511">
    <property type="term" value="F:sodium:potassium:chloride symporter activity"/>
    <property type="evidence" value="ECO:0007669"/>
    <property type="project" value="TreeGrafter"/>
</dbReference>
<dbReference type="Pfam" id="PF08403">
    <property type="entry name" value="AA_permease_N"/>
    <property type="match status" value="1"/>
</dbReference>
<evidence type="ECO:0000256" key="3">
    <source>
        <dbReference type="ARBA" id="ARBA00022448"/>
    </source>
</evidence>
<feature type="transmembrane region" description="Helical" evidence="15">
    <location>
        <begin position="209"/>
        <end position="233"/>
    </location>
</feature>
<keyword evidence="20" id="KW-1185">Reference proteome</keyword>
<dbReference type="GO" id="GO:0039023">
    <property type="term" value="P:pronephric duct morphogenesis"/>
    <property type="evidence" value="ECO:0007669"/>
    <property type="project" value="Ensembl"/>
</dbReference>
<dbReference type="NCBIfam" id="TIGR00930">
    <property type="entry name" value="2a30"/>
    <property type="match status" value="1"/>
</dbReference>
<dbReference type="InterPro" id="IPR018491">
    <property type="entry name" value="SLC12_C"/>
</dbReference>
<feature type="region of interest" description="Disordered" evidence="14">
    <location>
        <begin position="92"/>
        <end position="126"/>
    </location>
</feature>
<proteinExistence type="inferred from homology"/>
<dbReference type="Pfam" id="PF03522">
    <property type="entry name" value="SLC12"/>
    <property type="match status" value="3"/>
</dbReference>
<reference evidence="19" key="2">
    <citation type="submission" date="2025-09" db="UniProtKB">
        <authorList>
            <consortium name="Ensembl"/>
        </authorList>
    </citation>
    <scope>IDENTIFICATION</scope>
</reference>